<protein>
    <submittedName>
        <fullName evidence="1">Uncharacterized protein</fullName>
    </submittedName>
</protein>
<keyword evidence="2" id="KW-1185">Reference proteome</keyword>
<accession>A0ACB8RIU6</accession>
<name>A0ACB8RIU6_9AGAM</name>
<comment type="caution">
    <text evidence="1">The sequence shown here is derived from an EMBL/GenBank/DDBJ whole genome shotgun (WGS) entry which is preliminary data.</text>
</comment>
<evidence type="ECO:0000313" key="1">
    <source>
        <dbReference type="EMBL" id="KAI0043802.1"/>
    </source>
</evidence>
<dbReference type="Proteomes" id="UP000814033">
    <property type="component" value="Unassembled WGS sequence"/>
</dbReference>
<sequence>MSSSQASRMLLAPPASLPRAPVLVGMSETQLILSAAPGITAGRYLSAVGLAALLCDHIDTLPQEIELIWTRPFSRAKLAFLFIRYGVAVGQLSTLYTLSGLFRHVTNGVTAQTGLSSSAWILRALLAAYAVSAIATLVTGVLIVRVMRRTARFNDIFHTCTFPEKPKVWPAFWATQLGFDFFALVLTFLNAADRPRQATVKLITELRRDGGLWSLAMTAFRVLSLVLSIPTGVSLYTMTYTFGWSISAISVCRLLLGYENVIQSAGEPEMGYELEVTVHKVSL</sequence>
<dbReference type="EMBL" id="MU276004">
    <property type="protein sequence ID" value="KAI0043802.1"/>
    <property type="molecule type" value="Genomic_DNA"/>
</dbReference>
<reference evidence="1" key="1">
    <citation type="submission" date="2021-02" db="EMBL/GenBank/DDBJ databases">
        <authorList>
            <consortium name="DOE Joint Genome Institute"/>
            <person name="Ahrendt S."/>
            <person name="Looney B.P."/>
            <person name="Miyauchi S."/>
            <person name="Morin E."/>
            <person name="Drula E."/>
            <person name="Courty P.E."/>
            <person name="Chicoki N."/>
            <person name="Fauchery L."/>
            <person name="Kohler A."/>
            <person name="Kuo A."/>
            <person name="Labutti K."/>
            <person name="Pangilinan J."/>
            <person name="Lipzen A."/>
            <person name="Riley R."/>
            <person name="Andreopoulos W."/>
            <person name="He G."/>
            <person name="Johnson J."/>
            <person name="Barry K.W."/>
            <person name="Grigoriev I.V."/>
            <person name="Nagy L."/>
            <person name="Hibbett D."/>
            <person name="Henrissat B."/>
            <person name="Matheny P.B."/>
            <person name="Labbe J."/>
            <person name="Martin F."/>
        </authorList>
    </citation>
    <scope>NUCLEOTIDE SEQUENCE</scope>
    <source>
        <strain evidence="1">FP105234-sp</strain>
    </source>
</reference>
<proteinExistence type="predicted"/>
<reference evidence="1" key="2">
    <citation type="journal article" date="2022" name="New Phytol.">
        <title>Evolutionary transition to the ectomycorrhizal habit in the genomes of a hyperdiverse lineage of mushroom-forming fungi.</title>
        <authorList>
            <person name="Looney B."/>
            <person name="Miyauchi S."/>
            <person name="Morin E."/>
            <person name="Drula E."/>
            <person name="Courty P.E."/>
            <person name="Kohler A."/>
            <person name="Kuo A."/>
            <person name="LaButti K."/>
            <person name="Pangilinan J."/>
            <person name="Lipzen A."/>
            <person name="Riley R."/>
            <person name="Andreopoulos W."/>
            <person name="He G."/>
            <person name="Johnson J."/>
            <person name="Nolan M."/>
            <person name="Tritt A."/>
            <person name="Barry K.W."/>
            <person name="Grigoriev I.V."/>
            <person name="Nagy L.G."/>
            <person name="Hibbett D."/>
            <person name="Henrissat B."/>
            <person name="Matheny P.B."/>
            <person name="Labbe J."/>
            <person name="Martin F.M."/>
        </authorList>
    </citation>
    <scope>NUCLEOTIDE SEQUENCE</scope>
    <source>
        <strain evidence="1">FP105234-sp</strain>
    </source>
</reference>
<evidence type="ECO:0000313" key="2">
    <source>
        <dbReference type="Proteomes" id="UP000814033"/>
    </source>
</evidence>
<gene>
    <name evidence="1" type="ORF">FA95DRAFT_343761</name>
</gene>
<organism evidence="1 2">
    <name type="scientific">Auriscalpium vulgare</name>
    <dbReference type="NCBI Taxonomy" id="40419"/>
    <lineage>
        <taxon>Eukaryota</taxon>
        <taxon>Fungi</taxon>
        <taxon>Dikarya</taxon>
        <taxon>Basidiomycota</taxon>
        <taxon>Agaricomycotina</taxon>
        <taxon>Agaricomycetes</taxon>
        <taxon>Russulales</taxon>
        <taxon>Auriscalpiaceae</taxon>
        <taxon>Auriscalpium</taxon>
    </lineage>
</organism>